<proteinExistence type="inferred from homology"/>
<sequence>MSQMVPASSVEDDDNIIPYTLASFHALVKKYYSHSSDDKSLNGCPPVVLLQQLYSYVGDRTTVDKELQECRENKLLRTFKIFDNNVVVALDRDFRSFTLAFDSEKFKQSDEINVAGVNVEGDVDDKTRRVQTNDKTSTPNLKEDKFKLEKKILKDFHDGVLLHWTDQSITREEIITFMRPENQEYEAQIFISLCRLGFLVRKTNAPSGDSFNFSFPGIGKFGTRVSDARKYMLSRIKRNKYKEILDTEIIKITKHSRKSNKRRRLEETSKHNPLFYGAAFHLDDIIGAGLVRIVNTPAGRLLKLND</sequence>
<evidence type="ECO:0000313" key="2">
    <source>
        <dbReference type="EMBL" id="CAE0439354.1"/>
    </source>
</evidence>
<protein>
    <submittedName>
        <fullName evidence="2">Uncharacterized protein</fullName>
    </submittedName>
</protein>
<dbReference type="PANTHER" id="PTHR15243:SF0">
    <property type="entry name" value="SERINE_THREONINE-PROTEIN KINASE 19"/>
    <property type="match status" value="1"/>
</dbReference>
<accession>A0A7S3LRY2</accession>
<comment type="similarity">
    <text evidence="1">Belongs to the STK19 family.</text>
</comment>
<dbReference type="EMBL" id="HBIN01012697">
    <property type="protein sequence ID" value="CAE0439354.1"/>
    <property type="molecule type" value="Transcribed_RNA"/>
</dbReference>
<organism evidence="2">
    <name type="scientific">Aplanochytrium stocchinoi</name>
    <dbReference type="NCBI Taxonomy" id="215587"/>
    <lineage>
        <taxon>Eukaryota</taxon>
        <taxon>Sar</taxon>
        <taxon>Stramenopiles</taxon>
        <taxon>Bigyra</taxon>
        <taxon>Labyrinthulomycetes</taxon>
        <taxon>Thraustochytrida</taxon>
        <taxon>Thraustochytriidae</taxon>
        <taxon>Aplanochytrium</taxon>
    </lineage>
</organism>
<name>A0A7S3LRY2_9STRA</name>
<evidence type="ECO:0000256" key="1">
    <source>
        <dbReference type="ARBA" id="ARBA00093458"/>
    </source>
</evidence>
<dbReference type="Pfam" id="PF10494">
    <property type="entry name" value="Stk19"/>
    <property type="match status" value="1"/>
</dbReference>
<dbReference type="PANTHER" id="PTHR15243">
    <property type="entry name" value="SERINE/THREONINE-PROTEIN KINASE 19"/>
    <property type="match status" value="1"/>
</dbReference>
<reference evidence="2" key="1">
    <citation type="submission" date="2021-01" db="EMBL/GenBank/DDBJ databases">
        <authorList>
            <person name="Corre E."/>
            <person name="Pelletier E."/>
            <person name="Niang G."/>
            <person name="Scheremetjew M."/>
            <person name="Finn R."/>
            <person name="Kale V."/>
            <person name="Holt S."/>
            <person name="Cochrane G."/>
            <person name="Meng A."/>
            <person name="Brown T."/>
            <person name="Cohen L."/>
        </authorList>
    </citation>
    <scope>NUCLEOTIDE SEQUENCE</scope>
    <source>
        <strain evidence="2">GSBS06</strain>
    </source>
</reference>
<gene>
    <name evidence="2" type="ORF">ASTO00021_LOCUS9563</name>
</gene>
<dbReference type="AlphaFoldDB" id="A0A7S3LRY2"/>
<dbReference type="InterPro" id="IPR018865">
    <property type="entry name" value="STK19-like"/>
</dbReference>